<organism evidence="1">
    <name type="scientific">marine sediment metagenome</name>
    <dbReference type="NCBI Taxonomy" id="412755"/>
    <lineage>
        <taxon>unclassified sequences</taxon>
        <taxon>metagenomes</taxon>
        <taxon>ecological metagenomes</taxon>
    </lineage>
</organism>
<proteinExistence type="predicted"/>
<evidence type="ECO:0000313" key="1">
    <source>
        <dbReference type="EMBL" id="KKN96201.1"/>
    </source>
</evidence>
<comment type="caution">
    <text evidence="1">The sequence shown here is derived from an EMBL/GenBank/DDBJ whole genome shotgun (WGS) entry which is preliminary data.</text>
</comment>
<dbReference type="AlphaFoldDB" id="A0A0F9XAW0"/>
<dbReference type="EMBL" id="LAZR01000066">
    <property type="protein sequence ID" value="KKN96201.1"/>
    <property type="molecule type" value="Genomic_DNA"/>
</dbReference>
<sequence length="159" mass="17388">MGRMIIAGMAALISMKCAAAGLPQSYLDEIREHETQRILGTSEQITTLQSDVAMLRRAFAVRSNVVDVQSLPGLDPIPLAQLFKHQDLTLGQIVKLTSAASGYEATIHPDVNQNVVVKINGHPNALDTIAEYLTRVTDTNVIIWPESRAVTVMPKQVTR</sequence>
<name>A0A0F9XAW0_9ZZZZ</name>
<accession>A0A0F9XAW0</accession>
<reference evidence="1" key="1">
    <citation type="journal article" date="2015" name="Nature">
        <title>Complex archaea that bridge the gap between prokaryotes and eukaryotes.</title>
        <authorList>
            <person name="Spang A."/>
            <person name="Saw J.H."/>
            <person name="Jorgensen S.L."/>
            <person name="Zaremba-Niedzwiedzka K."/>
            <person name="Martijn J."/>
            <person name="Lind A.E."/>
            <person name="van Eijk R."/>
            <person name="Schleper C."/>
            <person name="Guy L."/>
            <person name="Ettema T.J."/>
        </authorList>
    </citation>
    <scope>NUCLEOTIDE SEQUENCE</scope>
</reference>
<gene>
    <name evidence="1" type="ORF">LCGC14_0171310</name>
</gene>
<protein>
    <submittedName>
        <fullName evidence="1">Uncharacterized protein</fullName>
    </submittedName>
</protein>